<proteinExistence type="predicted"/>
<dbReference type="AlphaFoldDB" id="A0A484M9Q7"/>
<dbReference type="OrthoDB" id="1882251at2759"/>
<organism evidence="1 2">
    <name type="scientific">Cuscuta campestris</name>
    <dbReference type="NCBI Taxonomy" id="132261"/>
    <lineage>
        <taxon>Eukaryota</taxon>
        <taxon>Viridiplantae</taxon>
        <taxon>Streptophyta</taxon>
        <taxon>Embryophyta</taxon>
        <taxon>Tracheophyta</taxon>
        <taxon>Spermatophyta</taxon>
        <taxon>Magnoliopsida</taxon>
        <taxon>eudicotyledons</taxon>
        <taxon>Gunneridae</taxon>
        <taxon>Pentapetalae</taxon>
        <taxon>asterids</taxon>
        <taxon>lamiids</taxon>
        <taxon>Solanales</taxon>
        <taxon>Convolvulaceae</taxon>
        <taxon>Cuscuteae</taxon>
        <taxon>Cuscuta</taxon>
        <taxon>Cuscuta subgen. Grammica</taxon>
        <taxon>Cuscuta sect. Cleistogrammica</taxon>
    </lineage>
</organism>
<sequence length="308" mass="33926">MATITVEDLHLFHSIDRKIFSRLVVNSARNPAESLLVMAFWLWLEDLDFPGVIDKMMALSDSTVNALADEAAACLKRLESSKPNRNPRVSDEGNDMPLTSIVMGRAISSKLFCPNKFTAISGIKSFLNKVCAIVFADILEQVLPDGSCRASPDSSIPVPGFPHPTFGSIAVVPRSRDSAIPNAGLWGWSMATEPPVDDRTMFLTFSRGYPVTEEEVRELFNSYYGDCVEAVRMVPPAAASEQPLYARLVVRSVGTIDRVLSGGPIAKFRVNGKHVWARKYERRDGERITLSNSNVLDPFGNNNVCNSD</sequence>
<keyword evidence="2" id="KW-1185">Reference proteome</keyword>
<reference evidence="1 2" key="1">
    <citation type="submission" date="2018-04" db="EMBL/GenBank/DDBJ databases">
        <authorList>
            <person name="Vogel A."/>
        </authorList>
    </citation>
    <scope>NUCLEOTIDE SEQUENCE [LARGE SCALE GENOMIC DNA]</scope>
</reference>
<name>A0A484M9Q7_9ASTE</name>
<dbReference type="PANTHER" id="PTHR33527:SF18">
    <property type="entry name" value="F13O11.17 PROTEIN"/>
    <property type="match status" value="1"/>
</dbReference>
<accession>A0A484M9Q7</accession>
<evidence type="ECO:0008006" key="3">
    <source>
        <dbReference type="Google" id="ProtNLM"/>
    </source>
</evidence>
<evidence type="ECO:0000313" key="1">
    <source>
        <dbReference type="EMBL" id="VFQ84758.1"/>
    </source>
</evidence>
<dbReference type="Proteomes" id="UP000595140">
    <property type="component" value="Unassembled WGS sequence"/>
</dbReference>
<dbReference type="EMBL" id="OOIL02002808">
    <property type="protein sequence ID" value="VFQ84758.1"/>
    <property type="molecule type" value="Genomic_DNA"/>
</dbReference>
<dbReference type="PANTHER" id="PTHR33527">
    <property type="entry name" value="OS07G0274300 PROTEIN"/>
    <property type="match status" value="1"/>
</dbReference>
<protein>
    <recommendedName>
        <fullName evidence="3">RRM domain-containing protein</fullName>
    </recommendedName>
</protein>
<evidence type="ECO:0000313" key="2">
    <source>
        <dbReference type="Proteomes" id="UP000595140"/>
    </source>
</evidence>
<gene>
    <name evidence="1" type="ORF">CCAM_LOCUS26534</name>
</gene>